<evidence type="ECO:0000313" key="3">
    <source>
        <dbReference type="Proteomes" id="UP000281324"/>
    </source>
</evidence>
<feature type="transmembrane region" description="Helical" evidence="1">
    <location>
        <begin position="6"/>
        <end position="26"/>
    </location>
</feature>
<gene>
    <name evidence="2" type="ORF">EI219_02790</name>
</gene>
<evidence type="ECO:0000256" key="1">
    <source>
        <dbReference type="SAM" id="Phobius"/>
    </source>
</evidence>
<dbReference type="Proteomes" id="UP000281324">
    <property type="component" value="Unassembled WGS sequence"/>
</dbReference>
<evidence type="ECO:0000313" key="2">
    <source>
        <dbReference type="EMBL" id="RRN51091.1"/>
    </source>
</evidence>
<keyword evidence="1" id="KW-0472">Membrane</keyword>
<keyword evidence="1" id="KW-0812">Transmembrane</keyword>
<name>A0A426G827_STRSU</name>
<keyword evidence="1" id="KW-1133">Transmembrane helix</keyword>
<proteinExistence type="predicted"/>
<protein>
    <submittedName>
        <fullName evidence="2">Uncharacterized protein</fullName>
    </submittedName>
</protein>
<dbReference type="EMBL" id="RRZQ01000004">
    <property type="protein sequence ID" value="RRN51091.1"/>
    <property type="molecule type" value="Genomic_DNA"/>
</dbReference>
<reference evidence="2 3" key="1">
    <citation type="submission" date="2018-11" db="EMBL/GenBank/DDBJ databases">
        <title>Changes in penicillin susceptibility of Streptococcus suis isolates by amino acid alterations in the penicillin-binding protein.</title>
        <authorList>
            <person name="Niemann L."/>
            <person name="Eichhorn I."/>
        </authorList>
    </citation>
    <scope>NUCLEOTIDE SEQUENCE [LARGE SCALE GENOMIC DNA]</scope>
    <source>
        <strain evidence="2 3">IMT40201</strain>
    </source>
</reference>
<dbReference type="AlphaFoldDB" id="A0A426G827"/>
<dbReference type="RefSeq" id="WP_125069995.1">
    <property type="nucleotide sequence ID" value="NZ_RRZQ01000004.1"/>
</dbReference>
<sequence>MMELGSVFEWLSLPFGFITAFLGYLSGKKTRLYEEKITIYSEFMYLLEDVLNIGELSEKETVKLYTEFNKLIAKSYFFTNKIVYQQLLDFIKSFEEYGKNNSVGTSRVLYEAKTLAEVLKIDSQVFRVLTKTKVLQLKDRFIKEGGNQ</sequence>
<organism evidence="2 3">
    <name type="scientific">Streptococcus suis</name>
    <dbReference type="NCBI Taxonomy" id="1307"/>
    <lineage>
        <taxon>Bacteria</taxon>
        <taxon>Bacillati</taxon>
        <taxon>Bacillota</taxon>
        <taxon>Bacilli</taxon>
        <taxon>Lactobacillales</taxon>
        <taxon>Streptococcaceae</taxon>
        <taxon>Streptococcus</taxon>
    </lineage>
</organism>
<accession>A0A426G827</accession>
<comment type="caution">
    <text evidence="2">The sequence shown here is derived from an EMBL/GenBank/DDBJ whole genome shotgun (WGS) entry which is preliminary data.</text>
</comment>